<feature type="compositionally biased region" description="Basic and acidic residues" evidence="1">
    <location>
        <begin position="925"/>
        <end position="934"/>
    </location>
</feature>
<reference evidence="3 4" key="1">
    <citation type="journal article" date="2011" name="PLoS Pathog.">
        <title>Endophytic Life Strategies Decoded by Genome and Transcriptome Analyses of the Mutualistic Root Symbiont Piriformospora indica.</title>
        <authorList>
            <person name="Zuccaro A."/>
            <person name="Lahrmann U."/>
            <person name="Guldener U."/>
            <person name="Langen G."/>
            <person name="Pfiffi S."/>
            <person name="Biedenkopf D."/>
            <person name="Wong P."/>
            <person name="Samans B."/>
            <person name="Grimm C."/>
            <person name="Basiewicz M."/>
            <person name="Murat C."/>
            <person name="Martin F."/>
            <person name="Kogel K.H."/>
        </authorList>
    </citation>
    <scope>NUCLEOTIDE SEQUENCE [LARGE SCALE GENOMIC DNA]</scope>
    <source>
        <strain evidence="3 4">DSM 11827</strain>
    </source>
</reference>
<dbReference type="InterPro" id="IPR053036">
    <property type="entry name" value="CellCycle_DNARepair_Reg"/>
</dbReference>
<dbReference type="InterPro" id="IPR001357">
    <property type="entry name" value="BRCT_dom"/>
</dbReference>
<feature type="domain" description="BRCT" evidence="2">
    <location>
        <begin position="1080"/>
        <end position="1126"/>
    </location>
</feature>
<accession>G4TXV9</accession>
<sequence length="1256" mass="140007">MAAQEATLQKTSSSGRNLFADLRYFVASSIPIPDRTGLCKLLNREGGIQVDDIRLAHIVFSKTEEFEGSNRCPKETPIVLPEWIQRSLLNGQRQDPQYFSPDPRAIFSTLVIASDHLPPGDLEAVIAGTHARGGLYRDGFTRDVTHLLVLAPAGDKYHTARKFADKTGVKIVMANWFDDCFKTEHRVPEEPYEQAIIQAANEYQHALSSAVNSANLKRRMSRSARNFYDALEKASPGKLVDEEPSGSGVKSVSKTKTYKVWSGHRILLSHSLLLSDERRETVELELKRLGAQVVHALPRVDQDGDSVMGEENEVQMEIDECERFELAYADQQHLGTAPTISERYRERDRIEAARIVSGDVDVLITKYRSGLPYIAAVRTMLKSNNSTLNQPYMDSMMVGTLAWLFYVHINGAITPPTEQLLHFPARLGAVQGIRGKKITITNYQGPAREYLKKLISIMAGPRGDGPDVFTTTLSSSHDLVIASKLEGEKVKHAQVWQIPIVNHLWLESTFREWKYANLSNTTYVHWTQKVDYANMLPGSRIADDPIPMLRSELKLVTKEMRKIGYTDEEIAAVRDFNAYPLIRDSHPDGEFMNSDPWADDAVLDRRSPSRGAPVRPVGNVVIPETSSPVKPQPSRESPEIQPPVLPTKPPTVPKFAEFARQPVPSKALRSPWDPSPTKRPSGRVVNDTPPRKASQPSLAAAVLSASKKERVEMARKLDVDYGLPEELEPEEPDSPIPKKAKGKERAQPLSRSDSPEPVPGMDEAEDVDVNYRHPEATNKGKKRVMQTQSSDSDVKIESQNNLLTRRKKTIVAGAARPSKTLKEVDEAPHEERPDSGESDANAAGHKQSRVAHLAQSGAVRRLRDSISGKTEPPRRRRPQKQMDMDDTDEPMAAKSKAQAKGKGRKQPKTKQESSDSERNEEEESGDAKEIDPAGRHPGKPKRNSGPPPSNSEPGSESDVPNEPETSAGGRRKAAAQAAQRLHQIMPDANRFDEELRRGSVRGDWEDPKKRRRDEHSEGERHVKRRSVGGDARGSAFSHKAAAASNKAVRYLATKSTLSDSDVLRLKQLGIQQADKHQNCTHLVSNTILRTEKFLSAISYGPKFVTEAWLKECLAQKRVVDETPFLLRDEEGEKKFGCNLQETLVRAAQNPGKLFHGHVFYLNPSLDPVLIHTISSTIRSAGGVCMRQVPQVRAMEDHLHDRHFIGAEGEHVKPKIKELHQHGIPVYTKEVVLVAVLRQELPDWEEAARLALEGSES</sequence>
<dbReference type="Pfam" id="PF16589">
    <property type="entry name" value="BRCT_2"/>
    <property type="match status" value="1"/>
</dbReference>
<feature type="compositionally biased region" description="Basic and acidic residues" evidence="1">
    <location>
        <begin position="820"/>
        <end position="835"/>
    </location>
</feature>
<dbReference type="PROSITE" id="PS50172">
    <property type="entry name" value="BRCT"/>
    <property type="match status" value="4"/>
</dbReference>
<dbReference type="GO" id="GO:1990683">
    <property type="term" value="P:DNA double-strand break attachment to nuclear envelope"/>
    <property type="evidence" value="ECO:0007669"/>
    <property type="project" value="TreeGrafter"/>
</dbReference>
<feature type="compositionally biased region" description="Basic and acidic residues" evidence="1">
    <location>
        <begin position="989"/>
        <end position="1020"/>
    </location>
</feature>
<dbReference type="OrthoDB" id="342264at2759"/>
<feature type="compositionally biased region" description="Basic residues" evidence="1">
    <location>
        <begin position="897"/>
        <end position="908"/>
    </location>
</feature>
<dbReference type="CDD" id="cd18436">
    <property type="entry name" value="BRCT_BRC1_like_rpt2"/>
    <property type="match status" value="1"/>
</dbReference>
<dbReference type="PANTHER" id="PTHR47667">
    <property type="entry name" value="REGULATOR OF TY1 TRANSPOSITION PROTEIN 107"/>
    <property type="match status" value="1"/>
</dbReference>
<dbReference type="InterPro" id="IPR036420">
    <property type="entry name" value="BRCT_dom_sf"/>
</dbReference>
<feature type="compositionally biased region" description="Pro residues" evidence="1">
    <location>
        <begin position="640"/>
        <end position="652"/>
    </location>
</feature>
<keyword evidence="4" id="KW-1185">Reference proteome</keyword>
<feature type="domain" description="BRCT" evidence="2">
    <location>
        <begin position="133"/>
        <end position="194"/>
    </location>
</feature>
<feature type="compositionally biased region" description="Acidic residues" evidence="1">
    <location>
        <begin position="723"/>
        <end position="733"/>
    </location>
</feature>
<proteinExistence type="predicted"/>
<dbReference type="Proteomes" id="UP000007148">
    <property type="component" value="Unassembled WGS sequence"/>
</dbReference>
<protein>
    <recommendedName>
        <fullName evidence="2">BRCT domain-containing protein</fullName>
    </recommendedName>
</protein>
<dbReference type="SMART" id="SM00292">
    <property type="entry name" value="BRCT"/>
    <property type="match status" value="5"/>
</dbReference>
<dbReference type="PANTHER" id="PTHR47667:SF1">
    <property type="entry name" value="REGULATOR OF TY1 TRANSPOSITION PROTEIN 107"/>
    <property type="match status" value="1"/>
</dbReference>
<feature type="region of interest" description="Disordered" evidence="1">
    <location>
        <begin position="602"/>
        <end position="708"/>
    </location>
</feature>
<dbReference type="GO" id="GO:0006302">
    <property type="term" value="P:double-strand break repair"/>
    <property type="evidence" value="ECO:0007669"/>
    <property type="project" value="TreeGrafter"/>
</dbReference>
<dbReference type="AlphaFoldDB" id="G4TXV9"/>
<dbReference type="Gene3D" id="3.40.50.10190">
    <property type="entry name" value="BRCT domain"/>
    <property type="match status" value="5"/>
</dbReference>
<feature type="compositionally biased region" description="Low complexity" evidence="1">
    <location>
        <begin position="693"/>
        <end position="705"/>
    </location>
</feature>
<dbReference type="GO" id="GO:0005634">
    <property type="term" value="C:nucleus"/>
    <property type="evidence" value="ECO:0007669"/>
    <property type="project" value="TreeGrafter"/>
</dbReference>
<dbReference type="EMBL" id="CAFZ01000626">
    <property type="protein sequence ID" value="CCA76152.1"/>
    <property type="molecule type" value="Genomic_DNA"/>
</dbReference>
<gene>
    <name evidence="3" type="ORF">PIIN_10152</name>
</gene>
<dbReference type="SUPFAM" id="SSF52113">
    <property type="entry name" value="BRCT domain"/>
    <property type="match status" value="4"/>
</dbReference>
<feature type="compositionally biased region" description="Basic and acidic residues" evidence="1">
    <location>
        <begin position="769"/>
        <end position="778"/>
    </location>
</feature>
<dbReference type="CDD" id="cd18432">
    <property type="entry name" value="BRCT_PAXIP1_rpt6_like"/>
    <property type="match status" value="1"/>
</dbReference>
<dbReference type="Pfam" id="PF16770">
    <property type="entry name" value="RTT107_BRCT_5"/>
    <property type="match status" value="1"/>
</dbReference>
<feature type="domain" description="BRCT" evidence="2">
    <location>
        <begin position="428"/>
        <end position="523"/>
    </location>
</feature>
<dbReference type="InParanoid" id="G4TXV9"/>
<dbReference type="FunCoup" id="G4TXV9">
    <property type="interactions" value="280"/>
</dbReference>
<dbReference type="CDD" id="cd17743">
    <property type="entry name" value="BRCT_BRC1_like_rpt5"/>
    <property type="match status" value="1"/>
</dbReference>
<dbReference type="eggNOG" id="KOG2043">
    <property type="taxonomic scope" value="Eukaryota"/>
</dbReference>
<name>G4TXV9_SERID</name>
<dbReference type="GO" id="GO:0035361">
    <property type="term" value="C:Cul8-RING ubiquitin ligase complex"/>
    <property type="evidence" value="ECO:0007669"/>
    <property type="project" value="TreeGrafter"/>
</dbReference>
<evidence type="ECO:0000259" key="2">
    <source>
        <dbReference type="PROSITE" id="PS50172"/>
    </source>
</evidence>
<feature type="region of interest" description="Disordered" evidence="1">
    <location>
        <begin position="720"/>
        <end position="1038"/>
    </location>
</feature>
<dbReference type="OMA" id="DSHNWSY"/>
<dbReference type="HOGENOM" id="CLU_002149_1_0_1"/>
<organism evidence="3 4">
    <name type="scientific">Serendipita indica (strain DSM 11827)</name>
    <name type="common">Root endophyte fungus</name>
    <name type="synonym">Piriformospora indica</name>
    <dbReference type="NCBI Taxonomy" id="1109443"/>
    <lineage>
        <taxon>Eukaryota</taxon>
        <taxon>Fungi</taxon>
        <taxon>Dikarya</taxon>
        <taxon>Basidiomycota</taxon>
        <taxon>Agaricomycotina</taxon>
        <taxon>Agaricomycetes</taxon>
        <taxon>Sebacinales</taxon>
        <taxon>Serendipitaceae</taxon>
        <taxon>Serendipita</taxon>
    </lineage>
</organism>
<feature type="compositionally biased region" description="Polar residues" evidence="1">
    <location>
        <begin position="785"/>
        <end position="803"/>
    </location>
</feature>
<dbReference type="STRING" id="1109443.G4TXV9"/>
<evidence type="ECO:0000313" key="3">
    <source>
        <dbReference type="EMBL" id="CCA76152.1"/>
    </source>
</evidence>
<comment type="caution">
    <text evidence="3">The sequence shown here is derived from an EMBL/GenBank/DDBJ whole genome shotgun (WGS) entry which is preliminary data.</text>
</comment>
<evidence type="ECO:0000256" key="1">
    <source>
        <dbReference type="SAM" id="MobiDB-lite"/>
    </source>
</evidence>
<dbReference type="Pfam" id="PF12738">
    <property type="entry name" value="PTCB-BRCT"/>
    <property type="match status" value="2"/>
</dbReference>
<evidence type="ECO:0000313" key="4">
    <source>
        <dbReference type="Proteomes" id="UP000007148"/>
    </source>
</evidence>
<feature type="domain" description="BRCT" evidence="2">
    <location>
        <begin position="14"/>
        <end position="101"/>
    </location>
</feature>